<dbReference type="GO" id="GO:0050566">
    <property type="term" value="F:asparaginyl-tRNA synthase (glutamine-hydrolyzing) activity"/>
    <property type="evidence" value="ECO:0007669"/>
    <property type="project" value="RHEA"/>
</dbReference>
<gene>
    <name evidence="1" type="primary">gatC</name>
    <name evidence="2" type="ordered locus">Hipma_0079</name>
</gene>
<dbReference type="AlphaFoldDB" id="F2LWT1"/>
<keyword evidence="1" id="KW-0648">Protein biosynthesis</keyword>
<evidence type="ECO:0000256" key="1">
    <source>
        <dbReference type="HAMAP-Rule" id="MF_00122"/>
    </source>
</evidence>
<dbReference type="STRING" id="760142.Hipma_0079"/>
<keyword evidence="1" id="KW-0547">Nucleotide-binding</keyword>
<keyword evidence="1" id="KW-0436">Ligase</keyword>
<keyword evidence="3" id="KW-1185">Reference proteome</keyword>
<dbReference type="eggNOG" id="COG0721">
    <property type="taxonomic scope" value="Bacteria"/>
</dbReference>
<organism evidence="2 3">
    <name type="scientific">Hippea maritima (strain ATCC 700847 / DSM 10411 / MH2)</name>
    <dbReference type="NCBI Taxonomy" id="760142"/>
    <lineage>
        <taxon>Bacteria</taxon>
        <taxon>Pseudomonadati</taxon>
        <taxon>Campylobacterota</taxon>
        <taxon>Desulfurellia</taxon>
        <taxon>Desulfurellales</taxon>
        <taxon>Hippeaceae</taxon>
        <taxon>Hippea</taxon>
    </lineage>
</organism>
<dbReference type="GO" id="GO:0016740">
    <property type="term" value="F:transferase activity"/>
    <property type="evidence" value="ECO:0007669"/>
    <property type="project" value="UniProtKB-KW"/>
</dbReference>
<comment type="similarity">
    <text evidence="1">Belongs to the GatC family.</text>
</comment>
<accession>F2LWT1</accession>
<dbReference type="KEGG" id="hmr:Hipma_0079"/>
<comment type="catalytic activity">
    <reaction evidence="1">
        <text>L-aspartyl-tRNA(Asn) + L-glutamine + ATP + H2O = L-asparaginyl-tRNA(Asn) + L-glutamate + ADP + phosphate + 2 H(+)</text>
        <dbReference type="Rhea" id="RHEA:14513"/>
        <dbReference type="Rhea" id="RHEA-COMP:9674"/>
        <dbReference type="Rhea" id="RHEA-COMP:9677"/>
        <dbReference type="ChEBI" id="CHEBI:15377"/>
        <dbReference type="ChEBI" id="CHEBI:15378"/>
        <dbReference type="ChEBI" id="CHEBI:29985"/>
        <dbReference type="ChEBI" id="CHEBI:30616"/>
        <dbReference type="ChEBI" id="CHEBI:43474"/>
        <dbReference type="ChEBI" id="CHEBI:58359"/>
        <dbReference type="ChEBI" id="CHEBI:78515"/>
        <dbReference type="ChEBI" id="CHEBI:78516"/>
        <dbReference type="ChEBI" id="CHEBI:456216"/>
    </reaction>
</comment>
<keyword evidence="2" id="KW-0808">Transferase</keyword>
<dbReference type="EC" id="6.3.5.-" evidence="1"/>
<evidence type="ECO:0000313" key="2">
    <source>
        <dbReference type="EMBL" id="AEA33059.1"/>
    </source>
</evidence>
<dbReference type="GO" id="GO:0006450">
    <property type="term" value="P:regulation of translational fidelity"/>
    <property type="evidence" value="ECO:0007669"/>
    <property type="project" value="InterPro"/>
</dbReference>
<dbReference type="GO" id="GO:0006412">
    <property type="term" value="P:translation"/>
    <property type="evidence" value="ECO:0007669"/>
    <property type="project" value="UniProtKB-UniRule"/>
</dbReference>
<reference evidence="3" key="2">
    <citation type="submission" date="2011-03" db="EMBL/GenBank/DDBJ databases">
        <title>The complete genome of Hippea maritima DSM 10411.</title>
        <authorList>
            <consortium name="US DOE Joint Genome Institute (JGI-PGF)"/>
            <person name="Lucas S."/>
            <person name="Copeland A."/>
            <person name="Lapidus A."/>
            <person name="Bruce D."/>
            <person name="Goodwin L."/>
            <person name="Pitluck S."/>
            <person name="Peters L."/>
            <person name="Kyrpides N."/>
            <person name="Mavromatis K."/>
            <person name="Pagani I."/>
            <person name="Ivanova N."/>
            <person name="Mikhailova N."/>
            <person name="Lu M."/>
            <person name="Detter J.C."/>
            <person name="Tapia R."/>
            <person name="Han C."/>
            <person name="Land M."/>
            <person name="Hauser L."/>
            <person name="Markowitz V."/>
            <person name="Cheng J.-F."/>
            <person name="Hugenholtz P."/>
            <person name="Woyke T."/>
            <person name="Wu D."/>
            <person name="Spring S."/>
            <person name="Schroeder M."/>
            <person name="Brambilla E."/>
            <person name="Klenk H.-P."/>
            <person name="Eisen J.A."/>
        </authorList>
    </citation>
    <scope>NUCLEOTIDE SEQUENCE [LARGE SCALE GENOMIC DNA]</scope>
    <source>
        <strain evidence="3">ATCC 700847 / DSM 10411 / MH2</strain>
    </source>
</reference>
<keyword evidence="1" id="KW-0067">ATP-binding</keyword>
<reference evidence="2 3" key="1">
    <citation type="journal article" date="2011" name="Stand. Genomic Sci.">
        <title>Complete genome sequence of the thermophilic sulfur-reducer Hippea maritima type strain (MH(2)).</title>
        <authorList>
            <person name="Huntemann M."/>
            <person name="Lu M."/>
            <person name="Nolan M."/>
            <person name="Lapidus A."/>
            <person name="Lucas S."/>
            <person name="Hammon N."/>
            <person name="Deshpande S."/>
            <person name="Cheng J.F."/>
            <person name="Tapia R."/>
            <person name="Han C."/>
            <person name="Goodwin L."/>
            <person name="Pitluck S."/>
            <person name="Liolios K."/>
            <person name="Pagani I."/>
            <person name="Ivanova N."/>
            <person name="Ovchinikova G."/>
            <person name="Pati A."/>
            <person name="Chen A."/>
            <person name="Palaniappan K."/>
            <person name="Land M."/>
            <person name="Hauser L."/>
            <person name="Jeffries C.D."/>
            <person name="Detter J.C."/>
            <person name="Brambilla E.M."/>
            <person name="Rohde M."/>
            <person name="Spring S."/>
            <person name="Goker M."/>
            <person name="Woyke T."/>
            <person name="Bristow J."/>
            <person name="Eisen J.A."/>
            <person name="Markowitz V."/>
            <person name="Hugenholtz P."/>
            <person name="Kyrpides N.C."/>
            <person name="Klenk H.P."/>
            <person name="Mavromatis K."/>
        </authorList>
    </citation>
    <scope>NUCLEOTIDE SEQUENCE [LARGE SCALE GENOMIC DNA]</scope>
    <source>
        <strain evidence="3">ATCC 700847 / DSM 10411 / MH2</strain>
    </source>
</reference>
<dbReference type="NCBIfam" id="TIGR00135">
    <property type="entry name" value="gatC"/>
    <property type="match status" value="1"/>
</dbReference>
<dbReference type="Gene3D" id="1.10.20.60">
    <property type="entry name" value="Glu-tRNAGln amidotransferase C subunit, N-terminal domain"/>
    <property type="match status" value="1"/>
</dbReference>
<protein>
    <recommendedName>
        <fullName evidence="1">Aspartyl/glutamyl-tRNA(Asn/Gln) amidotransferase subunit C</fullName>
        <shortName evidence="1">Asp/Glu-ADT subunit C</shortName>
        <ecNumber evidence="1">6.3.5.-</ecNumber>
    </recommendedName>
</protein>
<name>F2LWT1_HIPMA</name>
<dbReference type="GO" id="GO:0050567">
    <property type="term" value="F:glutaminyl-tRNA synthase (glutamine-hydrolyzing) activity"/>
    <property type="evidence" value="ECO:0007669"/>
    <property type="project" value="UniProtKB-UniRule"/>
</dbReference>
<comment type="catalytic activity">
    <reaction evidence="1">
        <text>L-glutamyl-tRNA(Gln) + L-glutamine + ATP + H2O = L-glutaminyl-tRNA(Gln) + L-glutamate + ADP + phosphate + H(+)</text>
        <dbReference type="Rhea" id="RHEA:17521"/>
        <dbReference type="Rhea" id="RHEA-COMP:9681"/>
        <dbReference type="Rhea" id="RHEA-COMP:9684"/>
        <dbReference type="ChEBI" id="CHEBI:15377"/>
        <dbReference type="ChEBI" id="CHEBI:15378"/>
        <dbReference type="ChEBI" id="CHEBI:29985"/>
        <dbReference type="ChEBI" id="CHEBI:30616"/>
        <dbReference type="ChEBI" id="CHEBI:43474"/>
        <dbReference type="ChEBI" id="CHEBI:58359"/>
        <dbReference type="ChEBI" id="CHEBI:78520"/>
        <dbReference type="ChEBI" id="CHEBI:78521"/>
        <dbReference type="ChEBI" id="CHEBI:456216"/>
    </reaction>
</comment>
<comment type="function">
    <text evidence="1">Allows the formation of correctly charged Asn-tRNA(Asn) or Gln-tRNA(Gln) through the transamidation of misacylated Asp-tRNA(Asn) or Glu-tRNA(Gln) in organisms which lack either or both of asparaginyl-tRNA or glutaminyl-tRNA synthetases. The reaction takes place in the presence of glutamine and ATP through an activated phospho-Asp-tRNA(Asn) or phospho-Glu-tRNA(Gln).</text>
</comment>
<dbReference type="RefSeq" id="WP_013681104.1">
    <property type="nucleotide sequence ID" value="NC_015318.1"/>
</dbReference>
<dbReference type="HAMAP" id="MF_00122">
    <property type="entry name" value="GatC"/>
    <property type="match status" value="1"/>
</dbReference>
<dbReference type="InParanoid" id="F2LWT1"/>
<dbReference type="SUPFAM" id="SSF141000">
    <property type="entry name" value="Glu-tRNAGln amidotransferase C subunit"/>
    <property type="match status" value="1"/>
</dbReference>
<dbReference type="GO" id="GO:0005524">
    <property type="term" value="F:ATP binding"/>
    <property type="evidence" value="ECO:0007669"/>
    <property type="project" value="UniProtKB-KW"/>
</dbReference>
<dbReference type="Pfam" id="PF02686">
    <property type="entry name" value="GatC"/>
    <property type="match status" value="1"/>
</dbReference>
<dbReference type="InterPro" id="IPR036113">
    <property type="entry name" value="Asp/Glu-ADT_sf_sub_c"/>
</dbReference>
<dbReference type="EMBL" id="CP002606">
    <property type="protein sequence ID" value="AEA33059.1"/>
    <property type="molecule type" value="Genomic_DNA"/>
</dbReference>
<dbReference type="InterPro" id="IPR003837">
    <property type="entry name" value="GatC"/>
</dbReference>
<proteinExistence type="inferred from homology"/>
<sequence length="95" mass="10981">MITKDEVKRIAKLSMLELKEEDVDKFCNQFNEILGYMKEIDGLNLESQEAVFHVGELKNVFREDEVKPSTDNELALKNAPDPADRAFRVPKVIER</sequence>
<dbReference type="HOGENOM" id="CLU_105899_1_2_7"/>
<evidence type="ECO:0000313" key="3">
    <source>
        <dbReference type="Proteomes" id="UP000008139"/>
    </source>
</evidence>
<comment type="subunit">
    <text evidence="1">Heterotrimer of A, B and C subunits.</text>
</comment>
<dbReference type="Proteomes" id="UP000008139">
    <property type="component" value="Chromosome"/>
</dbReference>